<reference evidence="5 6" key="1">
    <citation type="submission" date="2018-02" db="EMBL/GenBank/DDBJ databases">
        <title>The genomes of Aspergillus section Nigri reveals drivers in fungal speciation.</title>
        <authorList>
            <consortium name="DOE Joint Genome Institute"/>
            <person name="Vesth T.C."/>
            <person name="Nybo J."/>
            <person name="Theobald S."/>
            <person name="Brandl J."/>
            <person name="Frisvad J.C."/>
            <person name="Nielsen K.F."/>
            <person name="Lyhne E.K."/>
            <person name="Kogle M.E."/>
            <person name="Kuo A."/>
            <person name="Riley R."/>
            <person name="Clum A."/>
            <person name="Nolan M."/>
            <person name="Lipzen A."/>
            <person name="Salamov A."/>
            <person name="Henrissat B."/>
            <person name="Wiebenga A."/>
            <person name="De vries R.P."/>
            <person name="Grigoriev I.V."/>
            <person name="Mortensen U.H."/>
            <person name="Andersen M.R."/>
            <person name="Baker S.E."/>
        </authorList>
    </citation>
    <scope>NUCLEOTIDE SEQUENCE [LARGE SCALE GENOMIC DNA]</scope>
    <source>
        <strain evidence="5 6">CBS 313.89</strain>
    </source>
</reference>
<dbReference type="EMBL" id="KZ824660">
    <property type="protein sequence ID" value="RAK75220.1"/>
    <property type="molecule type" value="Genomic_DNA"/>
</dbReference>
<dbReference type="GeneID" id="63856804"/>
<evidence type="ECO:0000256" key="1">
    <source>
        <dbReference type="ARBA" id="ARBA00022737"/>
    </source>
</evidence>
<accession>A0A8G1RNU6</accession>
<dbReference type="PANTHER" id="PTHR24198:SF194">
    <property type="entry name" value="INVERSIN-A"/>
    <property type="match status" value="1"/>
</dbReference>
<dbReference type="AlphaFoldDB" id="A0A8G1RNU6"/>
<dbReference type="SUPFAM" id="SSF48403">
    <property type="entry name" value="Ankyrin repeat"/>
    <property type="match status" value="3"/>
</dbReference>
<evidence type="ECO:0000256" key="2">
    <source>
        <dbReference type="ARBA" id="ARBA00023043"/>
    </source>
</evidence>
<keyword evidence="2 3" id="KW-0040">ANK repeat</keyword>
<feature type="region of interest" description="Disordered" evidence="4">
    <location>
        <begin position="1"/>
        <end position="101"/>
    </location>
</feature>
<evidence type="ECO:0000256" key="3">
    <source>
        <dbReference type="PROSITE-ProRule" id="PRU00023"/>
    </source>
</evidence>
<feature type="repeat" description="ANK" evidence="3">
    <location>
        <begin position="384"/>
        <end position="416"/>
    </location>
</feature>
<dbReference type="PROSITE" id="PS50088">
    <property type="entry name" value="ANK_REPEAT"/>
    <property type="match status" value="3"/>
</dbReference>
<feature type="repeat" description="ANK" evidence="3">
    <location>
        <begin position="637"/>
        <end position="658"/>
    </location>
</feature>
<evidence type="ECO:0000256" key="4">
    <source>
        <dbReference type="SAM" id="MobiDB-lite"/>
    </source>
</evidence>
<feature type="compositionally biased region" description="Basic and acidic residues" evidence="4">
    <location>
        <begin position="68"/>
        <end position="77"/>
    </location>
</feature>
<dbReference type="Gene3D" id="1.25.40.20">
    <property type="entry name" value="Ankyrin repeat-containing domain"/>
    <property type="match status" value="3"/>
</dbReference>
<protein>
    <submittedName>
        <fullName evidence="5">Ankyrin</fullName>
    </submittedName>
</protein>
<dbReference type="RefSeq" id="XP_040799230.1">
    <property type="nucleotide sequence ID" value="XM_040939471.1"/>
</dbReference>
<organism evidence="5 6">
    <name type="scientific">Aspergillus fijiensis CBS 313.89</name>
    <dbReference type="NCBI Taxonomy" id="1448319"/>
    <lineage>
        <taxon>Eukaryota</taxon>
        <taxon>Fungi</taxon>
        <taxon>Dikarya</taxon>
        <taxon>Ascomycota</taxon>
        <taxon>Pezizomycotina</taxon>
        <taxon>Eurotiomycetes</taxon>
        <taxon>Eurotiomycetidae</taxon>
        <taxon>Eurotiales</taxon>
        <taxon>Aspergillaceae</taxon>
        <taxon>Aspergillus</taxon>
    </lineage>
</organism>
<dbReference type="Pfam" id="PF00023">
    <property type="entry name" value="Ank"/>
    <property type="match status" value="1"/>
</dbReference>
<dbReference type="Proteomes" id="UP000249789">
    <property type="component" value="Unassembled WGS sequence"/>
</dbReference>
<keyword evidence="1" id="KW-0677">Repeat</keyword>
<dbReference type="SMART" id="SM00248">
    <property type="entry name" value="ANK"/>
    <property type="match status" value="8"/>
</dbReference>
<evidence type="ECO:0000313" key="5">
    <source>
        <dbReference type="EMBL" id="RAK75220.1"/>
    </source>
</evidence>
<dbReference type="Pfam" id="PF13637">
    <property type="entry name" value="Ank_4"/>
    <property type="match status" value="1"/>
</dbReference>
<feature type="repeat" description="ANK" evidence="3">
    <location>
        <begin position="149"/>
        <end position="181"/>
    </location>
</feature>
<dbReference type="PANTHER" id="PTHR24198">
    <property type="entry name" value="ANKYRIN REPEAT AND PROTEIN KINASE DOMAIN-CONTAINING PROTEIN"/>
    <property type="match status" value="1"/>
</dbReference>
<dbReference type="Pfam" id="PF12796">
    <property type="entry name" value="Ank_2"/>
    <property type="match status" value="2"/>
</dbReference>
<dbReference type="VEuPathDB" id="FungiDB:BO72DRAFT_181787"/>
<dbReference type="InterPro" id="IPR002110">
    <property type="entry name" value="Ankyrin_rpt"/>
</dbReference>
<gene>
    <name evidence="5" type="ORF">BO72DRAFT_181787</name>
</gene>
<dbReference type="InterPro" id="IPR036770">
    <property type="entry name" value="Ankyrin_rpt-contain_sf"/>
</dbReference>
<keyword evidence="6" id="KW-1185">Reference proteome</keyword>
<name>A0A8G1RNU6_9EURO</name>
<dbReference type="OrthoDB" id="366390at2759"/>
<proteinExistence type="predicted"/>
<sequence length="820" mass="89637">MGSRNDDLPTNISLTGSDGPPGEPSVPEGDGTPSNGNIPEEGRALEADGVTGSDGFPAEEDKPADDDSPGKDDDLVHTDSVADVADDNDGPGEYRALEQERPRDLLQELIKAIEEGEPQSAEDLVTEHNNLANMTFTYGASKGSDISKERTTPLLLAIELSRSGLVELLVNRGADVNLTVMNAKDYEGEPETLKALKAAILCGSQVNLKDILEHSLNIINADISFTSEDVTGLTMEEITPSMLAVAFERPEITKLLKANGAYTEATTVNDESTPSLPVTIETQLRTIQHFRNRRATGSPLVNGNHTMAPLLAAAEIGNEKVFDILLKHKADPTASDIYGNTALHLASKGGDTTRSTSIPKGGYLAIIEGLVKKHPALVNQPNKNDETALIVAAMKDQKSIVELLIKFKANIESRDVWQYTALLNAATFQANSVIPTLLDAGANLAAKTGAGLNALQLACENNDEDTVRLLLGVPPIKLATLMRIGDPAKQTALGWAISEKTISERMDPSIIFQLLESSFFFPPDPAQDQVHCSPKNEQEPIAKWLLDYFRQQEMQGLDDFRRQEMLSHLVPVFSWGLVNAQNELCKVVMDKNLGSPPKLEDRCGATWLHVIASSGNVDGLGWMNDTWSAHLLTKASRGFTPLHAAVENRHEEMVRILLGMIDEKDASRVLDVILGEGKDAESAIAVAVLNNNEPEIEEQLWNKLRKLFEAKKLSASHGLRQDGDDAHRKDEWRNTAERVVGAAAWRYTTGEEKYLNGFMDIYLTGKARAKDMGPLDFVVNYRFPTALWWLLSSGEYFGEILFRKGNDLTKYGNGVDPADD</sequence>
<evidence type="ECO:0000313" key="6">
    <source>
        <dbReference type="Proteomes" id="UP000249789"/>
    </source>
</evidence>
<dbReference type="PROSITE" id="PS50297">
    <property type="entry name" value="ANK_REP_REGION"/>
    <property type="match status" value="3"/>
</dbReference>